<organism evidence="1 2">
    <name type="scientific">Turnera subulata</name>
    <dbReference type="NCBI Taxonomy" id="218843"/>
    <lineage>
        <taxon>Eukaryota</taxon>
        <taxon>Viridiplantae</taxon>
        <taxon>Streptophyta</taxon>
        <taxon>Embryophyta</taxon>
        <taxon>Tracheophyta</taxon>
        <taxon>Spermatophyta</taxon>
        <taxon>Magnoliopsida</taxon>
        <taxon>eudicotyledons</taxon>
        <taxon>Gunneridae</taxon>
        <taxon>Pentapetalae</taxon>
        <taxon>rosids</taxon>
        <taxon>fabids</taxon>
        <taxon>Malpighiales</taxon>
        <taxon>Passifloraceae</taxon>
        <taxon>Turnera</taxon>
    </lineage>
</organism>
<accession>A0A9Q0FSC9</accession>
<reference evidence="1" key="1">
    <citation type="submission" date="2022-02" db="EMBL/GenBank/DDBJ databases">
        <authorList>
            <person name="Henning P.M."/>
            <person name="McCubbin A.G."/>
            <person name="Shore J.S."/>
        </authorList>
    </citation>
    <scope>NUCLEOTIDE SEQUENCE</scope>
    <source>
        <strain evidence="1">F60SS</strain>
        <tissue evidence="1">Leaves</tissue>
    </source>
</reference>
<evidence type="ECO:0000313" key="2">
    <source>
        <dbReference type="Proteomes" id="UP001141552"/>
    </source>
</evidence>
<comment type="caution">
    <text evidence="1">The sequence shown here is derived from an EMBL/GenBank/DDBJ whole genome shotgun (WGS) entry which is preliminary data.</text>
</comment>
<dbReference type="EMBL" id="JAKUCV010004319">
    <property type="protein sequence ID" value="KAJ4835732.1"/>
    <property type="molecule type" value="Genomic_DNA"/>
</dbReference>
<keyword evidence="2" id="KW-1185">Reference proteome</keyword>
<dbReference type="Proteomes" id="UP001141552">
    <property type="component" value="Unassembled WGS sequence"/>
</dbReference>
<feature type="non-terminal residue" evidence="1">
    <location>
        <position position="68"/>
    </location>
</feature>
<sequence length="68" mass="7878">IADAKTPRGRRRRCKVNRRWKRGGELQCDRSHNDLAQSSSDIGKTDYDDSCRTVKRQYQVVREVKLGG</sequence>
<feature type="non-terminal residue" evidence="1">
    <location>
        <position position="1"/>
    </location>
</feature>
<evidence type="ECO:0000313" key="1">
    <source>
        <dbReference type="EMBL" id="KAJ4835732.1"/>
    </source>
</evidence>
<gene>
    <name evidence="1" type="ORF">Tsubulata_048286</name>
</gene>
<dbReference type="AlphaFoldDB" id="A0A9Q0FSC9"/>
<protein>
    <submittedName>
        <fullName evidence="1">Uncharacterized protein</fullName>
    </submittedName>
</protein>
<name>A0A9Q0FSC9_9ROSI</name>
<reference evidence="1" key="2">
    <citation type="journal article" date="2023" name="Plants (Basel)">
        <title>Annotation of the Turnera subulata (Passifloraceae) Draft Genome Reveals the S-Locus Evolved after the Divergence of Turneroideae from Passifloroideae in a Stepwise Manner.</title>
        <authorList>
            <person name="Henning P.M."/>
            <person name="Roalson E.H."/>
            <person name="Mir W."/>
            <person name="McCubbin A.G."/>
            <person name="Shore J.S."/>
        </authorList>
    </citation>
    <scope>NUCLEOTIDE SEQUENCE</scope>
    <source>
        <strain evidence="1">F60SS</strain>
    </source>
</reference>
<proteinExistence type="predicted"/>